<reference evidence="5" key="2">
    <citation type="submission" date="2009-11" db="EMBL/GenBank/DDBJ databases">
        <title>The Genome Sequence of Allomyces macrogynus strain ATCC 38327.</title>
        <authorList>
            <consortium name="The Broad Institute Genome Sequencing Platform"/>
            <person name="Russ C."/>
            <person name="Cuomo C."/>
            <person name="Shea T."/>
            <person name="Young S.K."/>
            <person name="Zeng Q."/>
            <person name="Koehrsen M."/>
            <person name="Haas B."/>
            <person name="Borodovsky M."/>
            <person name="Guigo R."/>
            <person name="Alvarado L."/>
            <person name="Berlin A."/>
            <person name="Borenstein D."/>
            <person name="Chen Z."/>
            <person name="Engels R."/>
            <person name="Freedman E."/>
            <person name="Gellesch M."/>
            <person name="Goldberg J."/>
            <person name="Griggs A."/>
            <person name="Gujja S."/>
            <person name="Heiman D."/>
            <person name="Hepburn T."/>
            <person name="Howarth C."/>
            <person name="Jen D."/>
            <person name="Larson L."/>
            <person name="Lewis B."/>
            <person name="Mehta T."/>
            <person name="Park D."/>
            <person name="Pearson M."/>
            <person name="Roberts A."/>
            <person name="Saif S."/>
            <person name="Shenoy N."/>
            <person name="Sisk P."/>
            <person name="Stolte C."/>
            <person name="Sykes S."/>
            <person name="Walk T."/>
            <person name="White J."/>
            <person name="Yandava C."/>
            <person name="Burger G."/>
            <person name="Gray M.W."/>
            <person name="Holland P.W.H."/>
            <person name="King N."/>
            <person name="Lang F.B.F."/>
            <person name="Roger A.J."/>
            <person name="Ruiz-Trillo I."/>
            <person name="Lander E."/>
            <person name="Nusbaum C."/>
        </authorList>
    </citation>
    <scope>NUCLEOTIDE SEQUENCE [LARGE SCALE GENOMIC DNA]</scope>
    <source>
        <strain evidence="5">ATCC 38327</strain>
    </source>
</reference>
<dbReference type="PANTHER" id="PTHR10887:SF495">
    <property type="entry name" value="HELICASE SENATAXIN ISOFORM X1-RELATED"/>
    <property type="match status" value="1"/>
</dbReference>
<accession>A0A0L0SF26</accession>
<feature type="region of interest" description="Disordered" evidence="1">
    <location>
        <begin position="756"/>
        <end position="792"/>
    </location>
</feature>
<dbReference type="EMBL" id="GG745337">
    <property type="protein sequence ID" value="KNE61106.1"/>
    <property type="molecule type" value="Genomic_DNA"/>
</dbReference>
<gene>
    <name evidence="4" type="ORF">AMAG_18740</name>
</gene>
<dbReference type="InterPro" id="IPR041679">
    <property type="entry name" value="DNA2/NAM7-like_C"/>
</dbReference>
<dbReference type="Gene3D" id="3.40.50.300">
    <property type="entry name" value="P-loop containing nucleotide triphosphate hydrolases"/>
    <property type="match status" value="2"/>
</dbReference>
<dbReference type="VEuPathDB" id="FungiDB:AMAG_18740"/>
<dbReference type="InterPro" id="IPR041677">
    <property type="entry name" value="DNA2/NAM7_AAA_11"/>
</dbReference>
<evidence type="ECO:0000313" key="4">
    <source>
        <dbReference type="EMBL" id="KNE61106.1"/>
    </source>
</evidence>
<feature type="compositionally biased region" description="Low complexity" evidence="1">
    <location>
        <begin position="775"/>
        <end position="784"/>
    </location>
</feature>
<dbReference type="STRING" id="578462.A0A0L0SF26"/>
<reference evidence="4 5" key="1">
    <citation type="submission" date="2009-11" db="EMBL/GenBank/DDBJ databases">
        <title>Annotation of Allomyces macrogynus ATCC 38327.</title>
        <authorList>
            <consortium name="The Broad Institute Genome Sequencing Platform"/>
            <person name="Russ C."/>
            <person name="Cuomo C."/>
            <person name="Burger G."/>
            <person name="Gray M.W."/>
            <person name="Holland P.W.H."/>
            <person name="King N."/>
            <person name="Lang F.B.F."/>
            <person name="Roger A.J."/>
            <person name="Ruiz-Trillo I."/>
            <person name="Young S.K."/>
            <person name="Zeng Q."/>
            <person name="Gargeya S."/>
            <person name="Fitzgerald M."/>
            <person name="Haas B."/>
            <person name="Abouelleil A."/>
            <person name="Alvarado L."/>
            <person name="Arachchi H.M."/>
            <person name="Berlin A."/>
            <person name="Chapman S.B."/>
            <person name="Gearin G."/>
            <person name="Goldberg J."/>
            <person name="Griggs A."/>
            <person name="Gujja S."/>
            <person name="Hansen M."/>
            <person name="Heiman D."/>
            <person name="Howarth C."/>
            <person name="Larimer J."/>
            <person name="Lui A."/>
            <person name="MacDonald P.J.P."/>
            <person name="McCowen C."/>
            <person name="Montmayeur A."/>
            <person name="Murphy C."/>
            <person name="Neiman D."/>
            <person name="Pearson M."/>
            <person name="Priest M."/>
            <person name="Roberts A."/>
            <person name="Saif S."/>
            <person name="Shea T."/>
            <person name="Sisk P."/>
            <person name="Stolte C."/>
            <person name="Sykes S."/>
            <person name="Wortman J."/>
            <person name="Nusbaum C."/>
            <person name="Birren B."/>
        </authorList>
    </citation>
    <scope>NUCLEOTIDE SEQUENCE [LARGE SCALE GENOMIC DNA]</scope>
    <source>
        <strain evidence="4 5">ATCC 38327</strain>
    </source>
</reference>
<feature type="domain" description="DNA2/NAM7 helicase-like C-terminal" evidence="3">
    <location>
        <begin position="497"/>
        <end position="708"/>
    </location>
</feature>
<dbReference type="Pfam" id="PF13086">
    <property type="entry name" value="AAA_11"/>
    <property type="match status" value="1"/>
</dbReference>
<dbReference type="Proteomes" id="UP000054350">
    <property type="component" value="Unassembled WGS sequence"/>
</dbReference>
<protein>
    <recommendedName>
        <fullName evidence="6">DNA2/NAM7 helicase-like C-terminal domain-containing protein</fullName>
    </recommendedName>
</protein>
<dbReference type="PANTHER" id="PTHR10887">
    <property type="entry name" value="DNA2/NAM7 HELICASE FAMILY"/>
    <property type="match status" value="1"/>
</dbReference>
<evidence type="ECO:0000259" key="3">
    <source>
        <dbReference type="Pfam" id="PF13087"/>
    </source>
</evidence>
<organism evidence="4 5">
    <name type="scientific">Allomyces macrogynus (strain ATCC 38327)</name>
    <name type="common">Allomyces javanicus var. macrogynus</name>
    <dbReference type="NCBI Taxonomy" id="578462"/>
    <lineage>
        <taxon>Eukaryota</taxon>
        <taxon>Fungi</taxon>
        <taxon>Fungi incertae sedis</taxon>
        <taxon>Blastocladiomycota</taxon>
        <taxon>Blastocladiomycetes</taxon>
        <taxon>Blastocladiales</taxon>
        <taxon>Blastocladiaceae</taxon>
        <taxon>Allomyces</taxon>
    </lineage>
</organism>
<evidence type="ECO:0000256" key="1">
    <source>
        <dbReference type="SAM" id="MobiDB-lite"/>
    </source>
</evidence>
<keyword evidence="5" id="KW-1185">Reference proteome</keyword>
<dbReference type="OrthoDB" id="6513042at2759"/>
<proteinExistence type="predicted"/>
<dbReference type="InterPro" id="IPR047187">
    <property type="entry name" value="SF1_C_Upf1"/>
</dbReference>
<dbReference type="CDD" id="cd18808">
    <property type="entry name" value="SF1_C_Upf1"/>
    <property type="match status" value="1"/>
</dbReference>
<dbReference type="Pfam" id="PF13087">
    <property type="entry name" value="AAA_12"/>
    <property type="match status" value="1"/>
</dbReference>
<dbReference type="eggNOG" id="KOG1802">
    <property type="taxonomic scope" value="Eukaryota"/>
</dbReference>
<dbReference type="GO" id="GO:0004386">
    <property type="term" value="F:helicase activity"/>
    <property type="evidence" value="ECO:0007669"/>
    <property type="project" value="InterPro"/>
</dbReference>
<dbReference type="InterPro" id="IPR045055">
    <property type="entry name" value="DNA2/NAM7-like"/>
</dbReference>
<dbReference type="SUPFAM" id="SSF52540">
    <property type="entry name" value="P-loop containing nucleoside triphosphate hydrolases"/>
    <property type="match status" value="1"/>
</dbReference>
<feature type="region of interest" description="Disordered" evidence="1">
    <location>
        <begin position="798"/>
        <end position="817"/>
    </location>
</feature>
<name>A0A0L0SF26_ALLM3</name>
<evidence type="ECO:0000313" key="5">
    <source>
        <dbReference type="Proteomes" id="UP000054350"/>
    </source>
</evidence>
<sequence length="1095" mass="119085">MPPPPAAAAPRPPLRTIDTIRRAPARAGASSSGDAELRQIVSFTPKTLKFRALHRKPQRLLKLPDTFPTVQQYRTLFTSAVYESLQAQVTSVANDYFRVYNALTNNGKTQVDPDKLEAAVRRKGIALHTGVKVTRAFGSLSLILGSKYGSYGKDDLWVVANTPYFGYATFLRSTFFGASQLSVDVAPLNPPMNPSQDSFYFAIRLFTCNELSQVTNLESFGPQSTPAFPLLLNYAKNAPPPDSFMADFVPDIPNDEYYDIAHRLAVQYALNEGQTAVLMSWARKLKTQATSVTLVHGVFGSGKSHLVTVLVLFFSKVLARQLASAAASGGGAFDAVAADYRVLVSSNTNVAVDRILEGLLGKGFSDFVRVGNLKKMSKLVLPHAAVNKNQDSLRDLGEQLARATTDRDRELIRTAMERLGGNHLARARVVGATCLATLLECMDQERFGMVILDECSQMTEPLSLLPLRLGAKHVVCVGDPKQLPPTLESDCPHGDHLEKTLFERLARAGCPVQVLREQYRCHEDISAIANSLFYDGHLINGTHVPNGIDNLPTVVFVDVTGTEQRCSRTNSFYNVAEARELVHFYHILTHGPGRNALPGVPRLHVPASDVGIITLYRGQVEALRGMLKEPGGSALGLAPVRHNTGGDDETDGPDTVAVNTVDAFQGSEKRVILVSCVRSASVGFSDDARRINVMLTRARHHLVMFGHRALLSRSPLWAQVLQRCHCVSAREFRGMIPRMVAVHDWHETVVGEEGGVENDDDFVKSPRRRRPVPGPAFAPATTPPRVHRPADLPVARSLSGTKKRHAEDHNDDEAPPFVRKRPRESFFMDPTESESDHEYDELLATGMPQFSTTRLPRTVLRPTAIKSLETDLFPEDVVMDEAPEMPEMPNATFHDDGLDDDMLLAIPTPREPAPPVADAAEWGADEWGAAEWDAVAAEWDADPAPHVGACGDAVIADIDAAALPLDPAARIEDAILENPVQELDALLHGRAAPPVHPAAAADAPTNWEAELDTWMQEGNPLSPAPTAADPGGDMGWEAEADAWMRDVGNPVNTIAPPAPAVPATVTGTAATPGGDTDWDDLERMYAEMGGEMGGE</sequence>
<dbReference type="InterPro" id="IPR027417">
    <property type="entry name" value="P-loop_NTPase"/>
</dbReference>
<evidence type="ECO:0008006" key="6">
    <source>
        <dbReference type="Google" id="ProtNLM"/>
    </source>
</evidence>
<dbReference type="AlphaFoldDB" id="A0A0L0SF26"/>
<feature type="domain" description="DNA2/NAM7 helicase helicase" evidence="2">
    <location>
        <begin position="387"/>
        <end position="489"/>
    </location>
</feature>
<evidence type="ECO:0000259" key="2">
    <source>
        <dbReference type="Pfam" id="PF13086"/>
    </source>
</evidence>